<evidence type="ECO:0000256" key="2">
    <source>
        <dbReference type="ARBA" id="ARBA00022525"/>
    </source>
</evidence>
<dbReference type="SMART" id="SM01318">
    <property type="entry name" value="SVWC"/>
    <property type="match status" value="2"/>
</dbReference>
<accession>A0A224YC36</accession>
<proteinExistence type="predicted"/>
<feature type="domain" description="Single" evidence="4">
    <location>
        <begin position="330"/>
        <end position="395"/>
    </location>
</feature>
<dbReference type="Pfam" id="PF15430">
    <property type="entry name" value="SVWC"/>
    <property type="match status" value="1"/>
</dbReference>
<dbReference type="EMBL" id="GFPF01000214">
    <property type="protein sequence ID" value="MAA11360.1"/>
    <property type="molecule type" value="Transcribed_RNA"/>
</dbReference>
<feature type="domain" description="Single" evidence="4">
    <location>
        <begin position="35"/>
        <end position="100"/>
    </location>
</feature>
<dbReference type="InterPro" id="IPR029277">
    <property type="entry name" value="SVWC_dom"/>
</dbReference>
<reference evidence="5" key="1">
    <citation type="journal article" date="2017" name="Parasit. Vectors">
        <title>Sialotranscriptomics of Rhipicephalus zambeziensis reveals intricate expression profiles of secretory proteins and suggests tight temporal transcriptional regulation during blood-feeding.</title>
        <authorList>
            <person name="de Castro M.H."/>
            <person name="de Klerk D."/>
            <person name="Pienaar R."/>
            <person name="Rees D.J.G."/>
            <person name="Mans B.J."/>
        </authorList>
    </citation>
    <scope>NUCLEOTIDE SEQUENCE</scope>
    <source>
        <tissue evidence="5">Salivary glands</tissue>
    </source>
</reference>
<name>A0A224YC36_9ACAR</name>
<organism evidence="5">
    <name type="scientific">Rhipicephalus zambeziensis</name>
    <dbReference type="NCBI Taxonomy" id="60191"/>
    <lineage>
        <taxon>Eukaryota</taxon>
        <taxon>Metazoa</taxon>
        <taxon>Ecdysozoa</taxon>
        <taxon>Arthropoda</taxon>
        <taxon>Chelicerata</taxon>
        <taxon>Arachnida</taxon>
        <taxon>Acari</taxon>
        <taxon>Parasitiformes</taxon>
        <taxon>Ixodida</taxon>
        <taxon>Ixodoidea</taxon>
        <taxon>Ixodidae</taxon>
        <taxon>Rhipicephalinae</taxon>
        <taxon>Rhipicephalus</taxon>
        <taxon>Rhipicephalus</taxon>
    </lineage>
</organism>
<feature type="signal peptide" evidence="3">
    <location>
        <begin position="1"/>
        <end position="22"/>
    </location>
</feature>
<dbReference type="AlphaFoldDB" id="A0A224YC36"/>
<evidence type="ECO:0000259" key="4">
    <source>
        <dbReference type="SMART" id="SM01318"/>
    </source>
</evidence>
<evidence type="ECO:0000256" key="1">
    <source>
        <dbReference type="ARBA" id="ARBA00004613"/>
    </source>
</evidence>
<protein>
    <submittedName>
        <fullName evidence="5">8.9 kDa family member</fullName>
    </submittedName>
</protein>
<sequence length="417" mass="47821">MELTSVLTLYVGIVSLCSQGYAFGDAEVKFVRHACMYKHHYIAHQYNPRDECKRLTCFVPERMLTIEECAGDDSYNSSCSAELRGKDMGRFPFCCKSLICRKNQTIIKGNITYYMSDGGPVFSDNVFYVKPTGKWSASTQYIFGTCENEKCWYEGQRIIRETRLTTPCVSARTYGKKTYVRVQWCPIFPESKLTNCTKLNDGNKTDRYPYCCPSYMCPPGGRERRNSTELVYAQRHKNKCKYGGTAFEVSFSSYQPCRTAICHFNERTIEDVTCLHGEDLNWTRCIAVAPLTKRYSNHPVCCPDYLCPAMKVRPLPAPVTFDAEVTVDVCKFKTRYFRKVLSISNPCEQYSCDAKGRKVQLYSCETLNETVDEGCTLEVKNPQKAYPDCCKRKVCRHYYSTLFPGSYIAPSPLKEIY</sequence>
<keyword evidence="2" id="KW-0964">Secreted</keyword>
<comment type="subcellular location">
    <subcellularLocation>
        <location evidence="1">Secreted</location>
    </subcellularLocation>
</comment>
<keyword evidence="3" id="KW-0732">Signal</keyword>
<feature type="chain" id="PRO_5012420438" evidence="3">
    <location>
        <begin position="23"/>
        <end position="417"/>
    </location>
</feature>
<dbReference type="GO" id="GO:0005576">
    <property type="term" value="C:extracellular region"/>
    <property type="evidence" value="ECO:0007669"/>
    <property type="project" value="UniProtKB-SubCell"/>
</dbReference>
<evidence type="ECO:0000313" key="5">
    <source>
        <dbReference type="EMBL" id="MAA11360.1"/>
    </source>
</evidence>
<evidence type="ECO:0000256" key="3">
    <source>
        <dbReference type="SAM" id="SignalP"/>
    </source>
</evidence>